<feature type="region of interest" description="Disordered" evidence="1">
    <location>
        <begin position="62"/>
        <end position="81"/>
    </location>
</feature>
<protein>
    <submittedName>
        <fullName evidence="2">Uncharacterized protein</fullName>
    </submittedName>
</protein>
<feature type="region of interest" description="Disordered" evidence="1">
    <location>
        <begin position="200"/>
        <end position="224"/>
    </location>
</feature>
<reference evidence="2 3" key="1">
    <citation type="submission" date="2023-02" db="EMBL/GenBank/DDBJ databases">
        <title>LHISI_Scaffold_Assembly.</title>
        <authorList>
            <person name="Stuart O.P."/>
            <person name="Cleave R."/>
            <person name="Magrath M.J.L."/>
            <person name="Mikheyev A.S."/>
        </authorList>
    </citation>
    <scope>NUCLEOTIDE SEQUENCE [LARGE SCALE GENOMIC DNA]</scope>
    <source>
        <strain evidence="2">Daus_M_001</strain>
        <tissue evidence="2">Leg muscle</tissue>
    </source>
</reference>
<gene>
    <name evidence="2" type="ORF">PR048_022904</name>
</gene>
<keyword evidence="3" id="KW-1185">Reference proteome</keyword>
<feature type="compositionally biased region" description="Basic and acidic residues" evidence="1">
    <location>
        <begin position="277"/>
        <end position="303"/>
    </location>
</feature>
<evidence type="ECO:0000256" key="1">
    <source>
        <dbReference type="SAM" id="MobiDB-lite"/>
    </source>
</evidence>
<organism evidence="2 3">
    <name type="scientific">Dryococelus australis</name>
    <dbReference type="NCBI Taxonomy" id="614101"/>
    <lineage>
        <taxon>Eukaryota</taxon>
        <taxon>Metazoa</taxon>
        <taxon>Ecdysozoa</taxon>
        <taxon>Arthropoda</taxon>
        <taxon>Hexapoda</taxon>
        <taxon>Insecta</taxon>
        <taxon>Pterygota</taxon>
        <taxon>Neoptera</taxon>
        <taxon>Polyneoptera</taxon>
        <taxon>Phasmatodea</taxon>
        <taxon>Verophasmatodea</taxon>
        <taxon>Anareolatae</taxon>
        <taxon>Phasmatidae</taxon>
        <taxon>Eurycanthinae</taxon>
        <taxon>Dryococelus</taxon>
    </lineage>
</organism>
<feature type="region of interest" description="Disordered" evidence="1">
    <location>
        <begin position="262"/>
        <end position="303"/>
    </location>
</feature>
<accession>A0ABQ9GSK8</accession>
<name>A0ABQ9GSK8_9NEOP</name>
<sequence length="659" mass="72938">MKYRPSTRKATRSVSMSASLRHTSMTNCNFARSRRAGRCLTGRQAAQTISLRTKTVQKRIHTARLPPRRTGLNPRPSDRQIFVSGNRAGRCRWLTGFLGGLLFPLPLHSGAAPFSPHFTHFGSQDLVFDTAIDVETFGTNSSHLEDENIRALSAPDSHENVYFIALPTSGLRQKIICEPDRQLTPTDRVASLERGKREIPEKTHRPAASSGTISTCENPEVSRPGIEPGSPWWEASSLTAKNCHALMADAGIKYGCLQQTTGGRNSRWPPTADDDGDGIHDGGRENQEREIDKERRKDDKREIKETGRNMISCFVKTLNDCLARPRLTLPGDALIRMDNYPRMFVSVSLGSDALSWSRYRPAGLGRPSRLRRRRWPSDIGRNKYGRQPPGFATFILLRPALFGIPFPWLLSKLASPWPTSHCIVAACTTLQPSAWWCSQHCALICSPSSGPAAYRRHATGRRLLAVSTQRVDEGTSWLACAWLIEAQWRVLTIGDDATPSHSVLDCLQNGDASQHQRVASQNATLRVDFTPALPKHRVNVLLALGVVICHCFSGGGKGVKAMPHIGCKVKCREAIVSAAGTAAYHRRVGRQSRKSDASKIGGSVVYIQNSISPLDCQSIKEYVTLREDFEESRDRPGEEEGEGEGRNFEFVSLRLITSA</sequence>
<proteinExistence type="predicted"/>
<evidence type="ECO:0000313" key="2">
    <source>
        <dbReference type="EMBL" id="KAJ8875014.1"/>
    </source>
</evidence>
<comment type="caution">
    <text evidence="2">The sequence shown here is derived from an EMBL/GenBank/DDBJ whole genome shotgun (WGS) entry which is preliminary data.</text>
</comment>
<dbReference type="EMBL" id="JARBHB010000009">
    <property type="protein sequence ID" value="KAJ8875014.1"/>
    <property type="molecule type" value="Genomic_DNA"/>
</dbReference>
<dbReference type="Proteomes" id="UP001159363">
    <property type="component" value="Chromosome 8"/>
</dbReference>
<evidence type="ECO:0000313" key="3">
    <source>
        <dbReference type="Proteomes" id="UP001159363"/>
    </source>
</evidence>